<evidence type="ECO:0000256" key="1">
    <source>
        <dbReference type="ARBA" id="ARBA00023002"/>
    </source>
</evidence>
<feature type="chain" id="PRO_5046774286" evidence="3">
    <location>
        <begin position="22"/>
        <end position="363"/>
    </location>
</feature>
<dbReference type="Gene3D" id="3.50.50.60">
    <property type="entry name" value="FAD/NAD(P)-binding domain"/>
    <property type="match status" value="1"/>
</dbReference>
<sequence length="363" mass="39292">MRVIIVGAGVAGLALARAVLAAGHDAEVYEEAPELRTAGGSVTLWPGSTAILQELRADYTGIGRRLETMESWATDGRRLLTVDLTVAERRFGHPVVHVARSELVGLLAEGVPVTYGARAERVVPERAEVHLADGRTVRGDVLVGADGRRSVVRAALWGDDRARLRPWVTWQGFTTEPTALTEAGRAVMIAGGRGLCGLMPAGEGRLLWWFDVRAAPGGPFWADDPRVAERLRERFGGWADPVPAVLGSLSDLDFFPHHRQPIPGVWGKGPTTLAGDAAHTMPPTMAQGANQALEDAWLLSRSLGDLRAYERARSKVARRPARLAGTALTDMQRSFVGLLPDGPVTRMYTAMLRRYSSYLLTAL</sequence>
<dbReference type="PANTHER" id="PTHR13789:SF309">
    <property type="entry name" value="PUTATIVE (AFU_ORTHOLOGUE AFUA_6G14510)-RELATED"/>
    <property type="match status" value="1"/>
</dbReference>
<evidence type="ECO:0000256" key="2">
    <source>
        <dbReference type="ARBA" id="ARBA00023033"/>
    </source>
</evidence>
<comment type="caution">
    <text evidence="5">The sequence shown here is derived from an EMBL/GenBank/DDBJ whole genome shotgun (WGS) entry which is preliminary data.</text>
</comment>
<feature type="signal peptide" evidence="3">
    <location>
        <begin position="1"/>
        <end position="21"/>
    </location>
</feature>
<gene>
    <name evidence="5" type="ORF">GCM10022224_034010</name>
</gene>
<evidence type="ECO:0000256" key="3">
    <source>
        <dbReference type="SAM" id="SignalP"/>
    </source>
</evidence>
<dbReference type="SUPFAM" id="SSF51905">
    <property type="entry name" value="FAD/NAD(P)-binding domain"/>
    <property type="match status" value="1"/>
</dbReference>
<protein>
    <submittedName>
        <fullName evidence="5">NAD(P)/FAD-dependent oxidoreductase</fullName>
    </submittedName>
</protein>
<dbReference type="EMBL" id="BAAAZP010000067">
    <property type="protein sequence ID" value="GAA3667104.1"/>
    <property type="molecule type" value="Genomic_DNA"/>
</dbReference>
<organism evidence="5 6">
    <name type="scientific">Nonomuraea antimicrobica</name>
    <dbReference type="NCBI Taxonomy" id="561173"/>
    <lineage>
        <taxon>Bacteria</taxon>
        <taxon>Bacillati</taxon>
        <taxon>Actinomycetota</taxon>
        <taxon>Actinomycetes</taxon>
        <taxon>Streptosporangiales</taxon>
        <taxon>Streptosporangiaceae</taxon>
        <taxon>Nonomuraea</taxon>
    </lineage>
</organism>
<dbReference type="InterPro" id="IPR036188">
    <property type="entry name" value="FAD/NAD-bd_sf"/>
</dbReference>
<feature type="domain" description="FAD-binding" evidence="4">
    <location>
        <begin position="2"/>
        <end position="304"/>
    </location>
</feature>
<evidence type="ECO:0000313" key="6">
    <source>
        <dbReference type="Proteomes" id="UP001500902"/>
    </source>
</evidence>
<accession>A0ABP7BQ52</accession>
<keyword evidence="6" id="KW-1185">Reference proteome</keyword>
<dbReference type="PRINTS" id="PR00420">
    <property type="entry name" value="RNGMNOXGNASE"/>
</dbReference>
<dbReference type="InterPro" id="IPR050493">
    <property type="entry name" value="FAD-dep_Monooxygenase_BioMet"/>
</dbReference>
<keyword evidence="2" id="KW-0503">Monooxygenase</keyword>
<evidence type="ECO:0000259" key="4">
    <source>
        <dbReference type="Pfam" id="PF01494"/>
    </source>
</evidence>
<name>A0ABP7BQ52_9ACTN</name>
<dbReference type="Proteomes" id="UP001500902">
    <property type="component" value="Unassembled WGS sequence"/>
</dbReference>
<keyword evidence="3" id="KW-0732">Signal</keyword>
<reference evidence="6" key="1">
    <citation type="journal article" date="2019" name="Int. J. Syst. Evol. Microbiol.">
        <title>The Global Catalogue of Microorganisms (GCM) 10K type strain sequencing project: providing services to taxonomists for standard genome sequencing and annotation.</title>
        <authorList>
            <consortium name="The Broad Institute Genomics Platform"/>
            <consortium name="The Broad Institute Genome Sequencing Center for Infectious Disease"/>
            <person name="Wu L."/>
            <person name="Ma J."/>
        </authorList>
    </citation>
    <scope>NUCLEOTIDE SEQUENCE [LARGE SCALE GENOMIC DNA]</scope>
    <source>
        <strain evidence="6">JCM 16904</strain>
    </source>
</reference>
<evidence type="ECO:0000313" key="5">
    <source>
        <dbReference type="EMBL" id="GAA3667104.1"/>
    </source>
</evidence>
<dbReference type="Pfam" id="PF01494">
    <property type="entry name" value="FAD_binding_3"/>
    <property type="match status" value="1"/>
</dbReference>
<proteinExistence type="predicted"/>
<keyword evidence="1" id="KW-0560">Oxidoreductase</keyword>
<dbReference type="RefSeq" id="WP_344878033.1">
    <property type="nucleotide sequence ID" value="NZ_BAAAZP010000067.1"/>
</dbReference>
<dbReference type="InterPro" id="IPR002938">
    <property type="entry name" value="FAD-bd"/>
</dbReference>
<dbReference type="PANTHER" id="PTHR13789">
    <property type="entry name" value="MONOOXYGENASE"/>
    <property type="match status" value="1"/>
</dbReference>